<evidence type="ECO:0000256" key="2">
    <source>
        <dbReference type="SAM" id="SignalP"/>
    </source>
</evidence>
<dbReference type="Proteomes" id="UP000316008">
    <property type="component" value="Unassembled WGS sequence"/>
</dbReference>
<evidence type="ECO:0000259" key="3">
    <source>
        <dbReference type="Pfam" id="PF18962"/>
    </source>
</evidence>
<dbReference type="Pfam" id="PF18962">
    <property type="entry name" value="Por_Secre_tail"/>
    <property type="match status" value="1"/>
</dbReference>
<dbReference type="AlphaFoldDB" id="A0A556N342"/>
<name>A0A556N342_9FLAO</name>
<dbReference type="EMBL" id="VLPL01000002">
    <property type="protein sequence ID" value="TSJ46495.1"/>
    <property type="molecule type" value="Genomic_DNA"/>
</dbReference>
<organism evidence="4 5">
    <name type="scientific">Fluviicola chungangensis</name>
    <dbReference type="NCBI Taxonomy" id="2597671"/>
    <lineage>
        <taxon>Bacteria</taxon>
        <taxon>Pseudomonadati</taxon>
        <taxon>Bacteroidota</taxon>
        <taxon>Flavobacteriia</taxon>
        <taxon>Flavobacteriales</taxon>
        <taxon>Crocinitomicaceae</taxon>
        <taxon>Fluviicola</taxon>
    </lineage>
</organism>
<gene>
    <name evidence="4" type="ORF">FO442_04870</name>
</gene>
<feature type="domain" description="Secretion system C-terminal sorting" evidence="3">
    <location>
        <begin position="668"/>
        <end position="744"/>
    </location>
</feature>
<evidence type="ECO:0000313" key="4">
    <source>
        <dbReference type="EMBL" id="TSJ46495.1"/>
    </source>
</evidence>
<keyword evidence="5" id="KW-1185">Reference proteome</keyword>
<keyword evidence="1 2" id="KW-0732">Signal</keyword>
<dbReference type="InterPro" id="IPR026444">
    <property type="entry name" value="Secre_tail"/>
</dbReference>
<dbReference type="NCBIfam" id="TIGR04183">
    <property type="entry name" value="Por_Secre_tail"/>
    <property type="match status" value="1"/>
</dbReference>
<feature type="signal peptide" evidence="2">
    <location>
        <begin position="1"/>
        <end position="20"/>
    </location>
</feature>
<accession>A0A556N342</accession>
<comment type="caution">
    <text evidence="4">The sequence shown here is derived from an EMBL/GenBank/DDBJ whole genome shotgun (WGS) entry which is preliminary data.</text>
</comment>
<sequence>MAKNTLCVIFSGILFLSSHAQIHVFDPMSPDIDFINPRAYSQEIGKKYNPESVYSHPDFGQLTFDAPFGKQVVEDISKRTYDSRYYVDLNDPTFFYIQKSSNAINLFQNGIWRAIDPTLHPVSSQVYQSGVQPCPTKLDVGNKRTAIQLGGTEFQFNHYSLKVVHQDNSMTVHQANWSQVAIGNEGAYITDIFPGIDFKIQFAQGSIESDFIIRENLHVKKLIFVDQLTIPAHLNGFIYTNETVQNGPVIFENIYTGEAEIKFDRARCHDASENKHSWINPYTLNGNNLEILCDSAQLNDPAKIYPITVDPLVTAVGPIASALNVHGSRLTPLSCANTLNVTFPGGTTPWDVSAFWNIYTDFCADDLLDYGFYIDCYRSEAEVWITSSCGGISPAGAPSTIWTCAGCNSYGTWNPTLPFASSGTQTLAQCYTPSCSNQNLSFTINSRRTYCTNFYGYDLCLYANSYCNSLRQWSITVQGRNAETLANTATGNGSATYAAPTCASGTTLLNPAAQYGVPGYTYSWSTGATSSTLTVPNGPTTYTCQVTDACGTVRTATFTITCPLAINLSSFEVANSGDDVAINWSTSFEKENDHFVILRAGNDLKFEEIGQVSSQGDSEHAQAYSFFDREPLEGINYYQLATVDINAQMKLSDIRSIEKKTSSKVIAISPNPSKGSFTLRFTVPESGDYVLSLLSVEGKMESMQVHSLEKGNHSVPFNKLALQKGTYIVRVQKGNFSLEEKLVVE</sequence>
<proteinExistence type="predicted"/>
<evidence type="ECO:0000256" key="1">
    <source>
        <dbReference type="ARBA" id="ARBA00022729"/>
    </source>
</evidence>
<reference evidence="4 5" key="1">
    <citation type="submission" date="2019-07" db="EMBL/GenBank/DDBJ databases">
        <authorList>
            <person name="Huq M.A."/>
        </authorList>
    </citation>
    <scope>NUCLEOTIDE SEQUENCE [LARGE SCALE GENOMIC DNA]</scope>
    <source>
        <strain evidence="4 5">MAH-3</strain>
    </source>
</reference>
<evidence type="ECO:0000313" key="5">
    <source>
        <dbReference type="Proteomes" id="UP000316008"/>
    </source>
</evidence>
<protein>
    <submittedName>
        <fullName evidence="4">T9SS type A sorting domain-containing protein</fullName>
    </submittedName>
</protein>
<feature type="chain" id="PRO_5021802999" evidence="2">
    <location>
        <begin position="21"/>
        <end position="745"/>
    </location>
</feature>
<dbReference type="OrthoDB" id="1490051at2"/>
<dbReference type="RefSeq" id="WP_144332032.1">
    <property type="nucleotide sequence ID" value="NZ_VLPL01000002.1"/>
</dbReference>